<evidence type="ECO:0008006" key="8">
    <source>
        <dbReference type="Google" id="ProtNLM"/>
    </source>
</evidence>
<dbReference type="InterPro" id="IPR051013">
    <property type="entry name" value="MBL_superfamily_lactonases"/>
</dbReference>
<keyword evidence="5" id="KW-0862">Zinc</keyword>
<dbReference type="EMBL" id="FOOC01000007">
    <property type="protein sequence ID" value="SFF53289.1"/>
    <property type="molecule type" value="Genomic_DNA"/>
</dbReference>
<dbReference type="PANTHER" id="PTHR42978">
    <property type="entry name" value="QUORUM-QUENCHING LACTONASE YTNP-RELATED-RELATED"/>
    <property type="match status" value="1"/>
</dbReference>
<evidence type="ECO:0000256" key="3">
    <source>
        <dbReference type="ARBA" id="ARBA00022723"/>
    </source>
</evidence>
<keyword evidence="3" id="KW-0479">Metal-binding</keyword>
<dbReference type="STRING" id="1076937.SAMN04488120_10774"/>
<reference evidence="6 7" key="1">
    <citation type="submission" date="2016-10" db="EMBL/GenBank/DDBJ databases">
        <authorList>
            <person name="de Groot N.N."/>
        </authorList>
    </citation>
    <scope>NUCLEOTIDE SEQUENCE [LARGE SCALE GENOMIC DNA]</scope>
    <source>
        <strain evidence="6 7">DSM 23609</strain>
    </source>
</reference>
<dbReference type="RefSeq" id="WP_091533832.1">
    <property type="nucleotide sequence ID" value="NZ_FOOC01000007.1"/>
</dbReference>
<keyword evidence="4" id="KW-0378">Hydrolase</keyword>
<proteinExistence type="inferred from homology"/>
<protein>
    <recommendedName>
        <fullName evidence="8">Metallo-beta-lactamase superfamily protein</fullName>
    </recommendedName>
</protein>
<dbReference type="GO" id="GO:0046872">
    <property type="term" value="F:metal ion binding"/>
    <property type="evidence" value="ECO:0007669"/>
    <property type="project" value="UniProtKB-KW"/>
</dbReference>
<dbReference type="Proteomes" id="UP000199771">
    <property type="component" value="Unassembled WGS sequence"/>
</dbReference>
<dbReference type="AlphaFoldDB" id="A0A1I2JG91"/>
<sequence length="358" mass="40089">MSIIRRITHFDGTRAARRPRDRVENVRAAAQDFRREMLAGKPVPYYRSMELVRVPYPARYGYLNGFGRLAPYIHLCNRLFVVQFRSAEGLKTLLVSPSDWEHQRATPFFKRLTDSMGPFAGVGEALVFKKTSTVLQRLAEIGLAPEDVDYITYDHLHTQNLTRWLGGNGHKAIFPNAKLLVMREEWESAHALIPWQNQWYCPGGLDGIPQDRVILLDHDVMLGEGVALIRTKGHTEGNHSIVVHTPEGLKVTSENGVSLDAYAPQHSSIPGLAEYARATGAEVVLNGNTLEYGVDQYISMVQEKAIAGPWPRDERLPNIAPSSESAGYWLFPRTAPTFTVGDLHFGRLQTPVRHQAAA</sequence>
<dbReference type="OrthoDB" id="5443440at2"/>
<evidence type="ECO:0000313" key="7">
    <source>
        <dbReference type="Proteomes" id="UP000199771"/>
    </source>
</evidence>
<comment type="cofactor">
    <cofactor evidence="1">
        <name>Zn(2+)</name>
        <dbReference type="ChEBI" id="CHEBI:29105"/>
    </cofactor>
</comment>
<evidence type="ECO:0000256" key="4">
    <source>
        <dbReference type="ARBA" id="ARBA00022801"/>
    </source>
</evidence>
<evidence type="ECO:0000256" key="1">
    <source>
        <dbReference type="ARBA" id="ARBA00001947"/>
    </source>
</evidence>
<accession>A0A1I2JG91</accession>
<organism evidence="6 7">
    <name type="scientific">Fontimonas thermophila</name>
    <dbReference type="NCBI Taxonomy" id="1076937"/>
    <lineage>
        <taxon>Bacteria</taxon>
        <taxon>Pseudomonadati</taxon>
        <taxon>Pseudomonadota</taxon>
        <taxon>Gammaproteobacteria</taxon>
        <taxon>Nevskiales</taxon>
        <taxon>Nevskiaceae</taxon>
        <taxon>Fontimonas</taxon>
    </lineage>
</organism>
<dbReference type="SUPFAM" id="SSF56281">
    <property type="entry name" value="Metallo-hydrolase/oxidoreductase"/>
    <property type="match status" value="1"/>
</dbReference>
<dbReference type="InterPro" id="IPR036866">
    <property type="entry name" value="RibonucZ/Hydroxyglut_hydro"/>
</dbReference>
<dbReference type="GO" id="GO:0016787">
    <property type="term" value="F:hydrolase activity"/>
    <property type="evidence" value="ECO:0007669"/>
    <property type="project" value="UniProtKB-KW"/>
</dbReference>
<keyword evidence="7" id="KW-1185">Reference proteome</keyword>
<evidence type="ECO:0000256" key="2">
    <source>
        <dbReference type="ARBA" id="ARBA00007749"/>
    </source>
</evidence>
<gene>
    <name evidence="6" type="ORF">SAMN04488120_10774</name>
</gene>
<name>A0A1I2JG91_9GAMM</name>
<comment type="similarity">
    <text evidence="2">Belongs to the metallo-beta-lactamase superfamily.</text>
</comment>
<dbReference type="Gene3D" id="3.60.15.10">
    <property type="entry name" value="Ribonuclease Z/Hydroxyacylglutathione hydrolase-like"/>
    <property type="match status" value="1"/>
</dbReference>
<evidence type="ECO:0000313" key="6">
    <source>
        <dbReference type="EMBL" id="SFF53289.1"/>
    </source>
</evidence>
<dbReference type="PANTHER" id="PTHR42978:SF7">
    <property type="entry name" value="METALLO-HYDROLASE RV2300C-RELATED"/>
    <property type="match status" value="1"/>
</dbReference>
<evidence type="ECO:0000256" key="5">
    <source>
        <dbReference type="ARBA" id="ARBA00022833"/>
    </source>
</evidence>